<keyword evidence="9 12" id="KW-0275">Fatty acid biosynthesis</keyword>
<keyword evidence="4 12" id="KW-0444">Lipid biosynthesis</keyword>
<dbReference type="PANTHER" id="PTHR20863">
    <property type="entry name" value="ACYL CARRIER PROTEIN"/>
    <property type="match status" value="1"/>
</dbReference>
<evidence type="ECO:0000256" key="9">
    <source>
        <dbReference type="ARBA" id="ARBA00023160"/>
    </source>
</evidence>
<dbReference type="HAMAP" id="MF_01217">
    <property type="entry name" value="Acyl_carrier"/>
    <property type="match status" value="1"/>
</dbReference>
<accession>A0A834X9E7</accession>
<evidence type="ECO:0000256" key="1">
    <source>
        <dbReference type="ARBA" id="ARBA00005194"/>
    </source>
</evidence>
<dbReference type="InterPro" id="IPR009081">
    <property type="entry name" value="PP-bd_ACP"/>
</dbReference>
<dbReference type="EMBL" id="JAAIUW010000002">
    <property type="protein sequence ID" value="KAF7840515.1"/>
    <property type="molecule type" value="Genomic_DNA"/>
</dbReference>
<keyword evidence="7" id="KW-0276">Fatty acid metabolism</keyword>
<evidence type="ECO:0000256" key="5">
    <source>
        <dbReference type="ARBA" id="ARBA00022553"/>
    </source>
</evidence>
<dbReference type="Gene3D" id="1.10.1200.10">
    <property type="entry name" value="ACP-like"/>
    <property type="match status" value="1"/>
</dbReference>
<organism evidence="14 15">
    <name type="scientific">Senna tora</name>
    <dbReference type="NCBI Taxonomy" id="362788"/>
    <lineage>
        <taxon>Eukaryota</taxon>
        <taxon>Viridiplantae</taxon>
        <taxon>Streptophyta</taxon>
        <taxon>Embryophyta</taxon>
        <taxon>Tracheophyta</taxon>
        <taxon>Spermatophyta</taxon>
        <taxon>Magnoliopsida</taxon>
        <taxon>eudicotyledons</taxon>
        <taxon>Gunneridae</taxon>
        <taxon>Pentapetalae</taxon>
        <taxon>rosids</taxon>
        <taxon>fabids</taxon>
        <taxon>Fabales</taxon>
        <taxon>Fabaceae</taxon>
        <taxon>Caesalpinioideae</taxon>
        <taxon>Cassia clade</taxon>
        <taxon>Senna</taxon>
    </lineage>
</organism>
<dbReference type="NCBIfam" id="NF002148">
    <property type="entry name" value="PRK00982.1-2"/>
    <property type="match status" value="1"/>
</dbReference>
<evidence type="ECO:0000256" key="6">
    <source>
        <dbReference type="ARBA" id="ARBA00022660"/>
    </source>
</evidence>
<comment type="caution">
    <text evidence="14">The sequence shown here is derived from an EMBL/GenBank/DDBJ whole genome shotgun (WGS) entry which is preliminary data.</text>
</comment>
<evidence type="ECO:0000256" key="8">
    <source>
        <dbReference type="ARBA" id="ARBA00023098"/>
    </source>
</evidence>
<evidence type="ECO:0000256" key="2">
    <source>
        <dbReference type="ARBA" id="ARBA00010930"/>
    </source>
</evidence>
<evidence type="ECO:0000313" key="14">
    <source>
        <dbReference type="EMBL" id="KAF7840515.1"/>
    </source>
</evidence>
<dbReference type="InterPro" id="IPR036736">
    <property type="entry name" value="ACP-like_sf"/>
</dbReference>
<sequence length="125" mass="14336">MHSIRKSILRHMNLRRSTERWFASDVNVLMQSRCLCSLTSASFDHILPQVIGMVKNYNRIDASKVTKTADFQKDLNLDSLDRAELIMHFEAEFSIEIPEEKAEKLTCCADVANYIATESDKRLIG</sequence>
<dbReference type="NCBIfam" id="TIGR00517">
    <property type="entry name" value="acyl_carrier"/>
    <property type="match status" value="1"/>
</dbReference>
<dbReference type="GO" id="GO:0000036">
    <property type="term" value="F:acyl carrier activity"/>
    <property type="evidence" value="ECO:0007669"/>
    <property type="project" value="TreeGrafter"/>
</dbReference>
<evidence type="ECO:0000256" key="4">
    <source>
        <dbReference type="ARBA" id="ARBA00022516"/>
    </source>
</evidence>
<dbReference type="GO" id="GO:0000035">
    <property type="term" value="F:acyl binding"/>
    <property type="evidence" value="ECO:0007669"/>
    <property type="project" value="TreeGrafter"/>
</dbReference>
<comment type="pathway">
    <text evidence="1">Lipid metabolism; fatty acid biosynthesis.</text>
</comment>
<protein>
    <recommendedName>
        <fullName evidence="12">Acyl carrier protein</fullName>
    </recommendedName>
</protein>
<dbReference type="FunFam" id="1.10.1200.10:FF:000003">
    <property type="entry name" value="Acyl carrier protein"/>
    <property type="match status" value="1"/>
</dbReference>
<dbReference type="GO" id="GO:0005739">
    <property type="term" value="C:mitochondrion"/>
    <property type="evidence" value="ECO:0007669"/>
    <property type="project" value="UniProtKB-ARBA"/>
</dbReference>
<comment type="similarity">
    <text evidence="2">Belongs to the acyl carrier protein (ACP) family.</text>
</comment>
<evidence type="ECO:0000259" key="13">
    <source>
        <dbReference type="PROSITE" id="PS50075"/>
    </source>
</evidence>
<keyword evidence="5" id="KW-0597">Phosphoprotein</keyword>
<dbReference type="OrthoDB" id="448946at2759"/>
<dbReference type="SUPFAM" id="SSF47336">
    <property type="entry name" value="ACP-like"/>
    <property type="match status" value="1"/>
</dbReference>
<dbReference type="InterPro" id="IPR003231">
    <property type="entry name" value="ACP"/>
</dbReference>
<keyword evidence="8" id="KW-0443">Lipid metabolism</keyword>
<name>A0A834X9E7_9FABA</name>
<dbReference type="AlphaFoldDB" id="A0A834X9E7"/>
<gene>
    <name evidence="14" type="ORF">G2W53_002813</name>
</gene>
<evidence type="ECO:0000256" key="11">
    <source>
        <dbReference type="ARBA" id="ARBA00063067"/>
    </source>
</evidence>
<keyword evidence="15" id="KW-1185">Reference proteome</keyword>
<feature type="domain" description="Carrier" evidence="13">
    <location>
        <begin position="44"/>
        <end position="119"/>
    </location>
</feature>
<dbReference type="Pfam" id="PF00550">
    <property type="entry name" value="PP-binding"/>
    <property type="match status" value="1"/>
</dbReference>
<dbReference type="PANTHER" id="PTHR20863:SF60">
    <property type="entry name" value="ACYL CARRIER PROTEIN 3, MITOCHONDRIAL"/>
    <property type="match status" value="1"/>
</dbReference>
<evidence type="ECO:0000256" key="7">
    <source>
        <dbReference type="ARBA" id="ARBA00022832"/>
    </source>
</evidence>
<dbReference type="PROSITE" id="PS50075">
    <property type="entry name" value="CARRIER"/>
    <property type="match status" value="1"/>
</dbReference>
<evidence type="ECO:0000256" key="10">
    <source>
        <dbReference type="ARBA" id="ARBA00057783"/>
    </source>
</evidence>
<dbReference type="Proteomes" id="UP000634136">
    <property type="component" value="Unassembled WGS sequence"/>
</dbReference>
<evidence type="ECO:0000256" key="3">
    <source>
        <dbReference type="ARBA" id="ARBA00022450"/>
    </source>
</evidence>
<comment type="subunit">
    <text evidence="11">Complex I is composed of at least 49 different subunits.</text>
</comment>
<proteinExistence type="inferred from homology"/>
<keyword evidence="6" id="KW-0249">Electron transport</keyword>
<comment type="function">
    <text evidence="10">Carrier of the growing fatty acid chain in fatty acid biosynthesis. May be involved in the synthesis of short and medium chain fatty acids. Accessory and non-catalytic subunit of the mitochondrial membrane respiratory chain NADH dehydrogenase (Complex I), which functions in the transfer of electrons from NADH to the respiratory chain.</text>
</comment>
<evidence type="ECO:0000313" key="15">
    <source>
        <dbReference type="Proteomes" id="UP000634136"/>
    </source>
</evidence>
<reference evidence="14" key="1">
    <citation type="submission" date="2020-09" db="EMBL/GenBank/DDBJ databases">
        <title>Genome-Enabled Discovery of Anthraquinone Biosynthesis in Senna tora.</title>
        <authorList>
            <person name="Kang S.-H."/>
            <person name="Pandey R.P."/>
            <person name="Lee C.-M."/>
            <person name="Sim J.-S."/>
            <person name="Jeong J.-T."/>
            <person name="Choi B.-S."/>
            <person name="Jung M."/>
            <person name="Ginzburg D."/>
            <person name="Zhao K."/>
            <person name="Won S.Y."/>
            <person name="Oh T.-J."/>
            <person name="Yu Y."/>
            <person name="Kim N.-H."/>
            <person name="Lee O.R."/>
            <person name="Lee T.-H."/>
            <person name="Bashyal P."/>
            <person name="Kim T.-S."/>
            <person name="Lee W.-H."/>
            <person name="Kawkins C."/>
            <person name="Kim C.-K."/>
            <person name="Kim J.S."/>
            <person name="Ahn B.O."/>
            <person name="Rhee S.Y."/>
            <person name="Sohng J.K."/>
        </authorList>
    </citation>
    <scope>NUCLEOTIDE SEQUENCE</scope>
    <source>
        <tissue evidence="14">Leaf</tissue>
    </source>
</reference>
<evidence type="ECO:0000256" key="12">
    <source>
        <dbReference type="RuleBase" id="RU000722"/>
    </source>
</evidence>
<keyword evidence="6" id="KW-0679">Respiratory chain</keyword>
<keyword evidence="3 12" id="KW-0596">Phosphopantetheine</keyword>
<keyword evidence="6" id="KW-0813">Transport</keyword>